<dbReference type="InParanoid" id="A0A286UC85"/>
<keyword evidence="2" id="KW-1185">Reference proteome</keyword>
<proteinExistence type="predicted"/>
<organism evidence="1 2">
    <name type="scientific">Pyrrhoderma noxium</name>
    <dbReference type="NCBI Taxonomy" id="2282107"/>
    <lineage>
        <taxon>Eukaryota</taxon>
        <taxon>Fungi</taxon>
        <taxon>Dikarya</taxon>
        <taxon>Basidiomycota</taxon>
        <taxon>Agaricomycotina</taxon>
        <taxon>Agaricomycetes</taxon>
        <taxon>Hymenochaetales</taxon>
        <taxon>Hymenochaetaceae</taxon>
        <taxon>Pyrrhoderma</taxon>
    </lineage>
</organism>
<dbReference type="AlphaFoldDB" id="A0A286UC85"/>
<name>A0A286UC85_9AGAM</name>
<comment type="caution">
    <text evidence="1">The sequence shown here is derived from an EMBL/GenBank/DDBJ whole genome shotgun (WGS) entry which is preliminary data.</text>
</comment>
<dbReference type="Proteomes" id="UP000217199">
    <property type="component" value="Unassembled WGS sequence"/>
</dbReference>
<gene>
    <name evidence="1" type="ORF">PNOK_0719800</name>
</gene>
<reference evidence="1 2" key="1">
    <citation type="journal article" date="2017" name="Mol. Ecol.">
        <title>Comparative and population genomic landscape of Phellinus noxius: A hypervariable fungus causing root rot in trees.</title>
        <authorList>
            <person name="Chung C.L."/>
            <person name="Lee T.J."/>
            <person name="Akiba M."/>
            <person name="Lee H.H."/>
            <person name="Kuo T.H."/>
            <person name="Liu D."/>
            <person name="Ke H.M."/>
            <person name="Yokoi T."/>
            <person name="Roa M.B."/>
            <person name="Lu M.J."/>
            <person name="Chang Y.Y."/>
            <person name="Ann P.J."/>
            <person name="Tsai J.N."/>
            <person name="Chen C.Y."/>
            <person name="Tzean S.S."/>
            <person name="Ota Y."/>
            <person name="Hattori T."/>
            <person name="Sahashi N."/>
            <person name="Liou R.F."/>
            <person name="Kikuchi T."/>
            <person name="Tsai I.J."/>
        </authorList>
    </citation>
    <scope>NUCLEOTIDE SEQUENCE [LARGE SCALE GENOMIC DNA]</scope>
    <source>
        <strain evidence="1 2">FFPRI411160</strain>
    </source>
</reference>
<evidence type="ECO:0000313" key="2">
    <source>
        <dbReference type="Proteomes" id="UP000217199"/>
    </source>
</evidence>
<protein>
    <submittedName>
        <fullName evidence="1">Uncharacterized protein</fullName>
    </submittedName>
</protein>
<accession>A0A286UC85</accession>
<evidence type="ECO:0000313" key="1">
    <source>
        <dbReference type="EMBL" id="PAV17134.1"/>
    </source>
</evidence>
<sequence length="79" mass="8686">MGVRKDQDSARVLPVSVLSWFCPYPQHLITVDDVDDPLPAPPTTAALARSKDILATWAPAEEQSRFIFVITLGLASEHI</sequence>
<dbReference type="EMBL" id="NBII01000007">
    <property type="protein sequence ID" value="PAV17134.1"/>
    <property type="molecule type" value="Genomic_DNA"/>
</dbReference>